<dbReference type="EMBL" id="CP073115">
    <property type="protein sequence ID" value="UTG70143.1"/>
    <property type="molecule type" value="Genomic_DNA"/>
</dbReference>
<proteinExistence type="predicted"/>
<dbReference type="AlphaFoldDB" id="A0A9X9N1K9"/>
<dbReference type="Proteomes" id="UP001057296">
    <property type="component" value="Chromosome"/>
</dbReference>
<evidence type="ECO:0000313" key="1">
    <source>
        <dbReference type="EMBL" id="UTG70143.1"/>
    </source>
</evidence>
<organism evidence="1 2">
    <name type="scientific">Neisseria subflava</name>
    <dbReference type="NCBI Taxonomy" id="28449"/>
    <lineage>
        <taxon>Bacteria</taxon>
        <taxon>Pseudomonadati</taxon>
        <taxon>Pseudomonadota</taxon>
        <taxon>Betaproteobacteria</taxon>
        <taxon>Neisseriales</taxon>
        <taxon>Neisseriaceae</taxon>
        <taxon>Neisseria</taxon>
    </lineage>
</organism>
<name>A0A9X9N1K9_NEISU</name>
<sequence>MNTEFALNQLSNALNFIGTNLLDRKAMGKEEMEQCGCLLLVLSEYANILDQKQKEEEV</sequence>
<protein>
    <submittedName>
        <fullName evidence="1">DNA polymerase III</fullName>
    </submittedName>
</protein>
<dbReference type="RefSeq" id="WP_254324490.1">
    <property type="nucleotide sequence ID" value="NZ_CP073115.1"/>
</dbReference>
<evidence type="ECO:0000313" key="2">
    <source>
        <dbReference type="Proteomes" id="UP001057296"/>
    </source>
</evidence>
<accession>A0A9X9N1K9</accession>
<reference evidence="1" key="1">
    <citation type="submission" date="2021-04" db="EMBL/GenBank/DDBJ databases">
        <title>Characterizing Neisseria spp. as novel respiratory pathobionts in bronchiectasis.</title>
        <authorList>
            <person name="Li L."/>
            <person name="Mac Aogain M."/>
            <person name="Xu T."/>
            <person name="Jaggi T.K."/>
            <person name="Chan L.Y."/>
            <person name="Keir H.R."/>
            <person name="Dicker A.J."/>
            <person name="Qu J."/>
            <person name="Liu Y."/>
            <person name="Chen H.S."/>
            <person name="Koh M.S."/>
            <person name="Ong T.H."/>
            <person name="Lim A.Y.H."/>
            <person name="Abisheganaden J."/>
            <person name="Low T.B."/>
            <person name="Oliver B.G."/>
            <person name="Tan N.S."/>
            <person name="Fang M."/>
            <person name="Chalmers J.D."/>
            <person name="Chotirmall S.H."/>
        </authorList>
    </citation>
    <scope>NUCLEOTIDE SEQUENCE</scope>
    <source>
        <strain evidence="1">TT0077</strain>
    </source>
</reference>
<gene>
    <name evidence="1" type="ORF">KCG54_02015</name>
</gene>